<accession>A0A6C0BLB5</accession>
<sequence>MTNKIILKKRTTVVSLSPTTTTPTTTTPTTPTTTTPTTTKVILKSRNSDASNAQPRLQPQETKPVIKMIRKTVIPIAESDTMAIDLNDSELAVVLKNNRKDLTKEEIIEQMESQRATLVKNQTQYSPSDYQYKLQTIDALLSKYKVGWIQSNVTEMQTTRTKIDQIILNKKISNDQFKTQTDLTGENDHQDPHTMVVVGGRTFFEKHRNYQPIPKELEKKNPANEKNRMFGFGNHPLPPDLRRLIDFM</sequence>
<protein>
    <submittedName>
        <fullName evidence="2">Uncharacterized protein</fullName>
    </submittedName>
</protein>
<feature type="region of interest" description="Disordered" evidence="1">
    <location>
        <begin position="14"/>
        <end position="37"/>
    </location>
</feature>
<name>A0A6C0BLB5_9ZZZZ</name>
<evidence type="ECO:0000313" key="2">
    <source>
        <dbReference type="EMBL" id="QHS92541.1"/>
    </source>
</evidence>
<feature type="compositionally biased region" description="Low complexity" evidence="1">
    <location>
        <begin position="18"/>
        <end position="37"/>
    </location>
</feature>
<dbReference type="AlphaFoldDB" id="A0A6C0BLB5"/>
<reference evidence="2" key="1">
    <citation type="journal article" date="2020" name="Nature">
        <title>Giant virus diversity and host interactions through global metagenomics.</title>
        <authorList>
            <person name="Schulz F."/>
            <person name="Roux S."/>
            <person name="Paez-Espino D."/>
            <person name="Jungbluth S."/>
            <person name="Walsh D.A."/>
            <person name="Denef V.J."/>
            <person name="McMahon K.D."/>
            <person name="Konstantinidis K.T."/>
            <person name="Eloe-Fadrosh E.A."/>
            <person name="Kyrpides N.C."/>
            <person name="Woyke T."/>
        </authorList>
    </citation>
    <scope>NUCLEOTIDE SEQUENCE</scope>
    <source>
        <strain evidence="2">GVMAG-M-3300014204-73</strain>
    </source>
</reference>
<organism evidence="2">
    <name type="scientific">viral metagenome</name>
    <dbReference type="NCBI Taxonomy" id="1070528"/>
    <lineage>
        <taxon>unclassified sequences</taxon>
        <taxon>metagenomes</taxon>
        <taxon>organismal metagenomes</taxon>
    </lineage>
</organism>
<evidence type="ECO:0000256" key="1">
    <source>
        <dbReference type="SAM" id="MobiDB-lite"/>
    </source>
</evidence>
<dbReference type="EMBL" id="MN739181">
    <property type="protein sequence ID" value="QHS92541.1"/>
    <property type="molecule type" value="Genomic_DNA"/>
</dbReference>
<proteinExistence type="predicted"/>